<reference evidence="1 2" key="1">
    <citation type="submission" date="2024-01" db="EMBL/GenBank/DDBJ databases">
        <authorList>
            <person name="Waweru B."/>
        </authorList>
    </citation>
    <scope>NUCLEOTIDE SEQUENCE [LARGE SCALE GENOMIC DNA]</scope>
</reference>
<dbReference type="Proteomes" id="UP001314170">
    <property type="component" value="Unassembled WGS sequence"/>
</dbReference>
<proteinExistence type="predicted"/>
<protein>
    <submittedName>
        <fullName evidence="1">Uncharacterized protein</fullName>
    </submittedName>
</protein>
<sequence>MDLMNKSGNSGRGQRSFQMITYPDIASSIILLLQAGARDMVSSQAAFVRLNERFENAVDIHSGMEVRLGMSKEPACKSFIWSDEHFSNVSSYLYSTGFGQDVGVISTLMNLIC</sequence>
<accession>A0AAV1QM34</accession>
<evidence type="ECO:0000313" key="1">
    <source>
        <dbReference type="EMBL" id="CAK7322546.1"/>
    </source>
</evidence>
<name>A0AAV1QM34_9ROSI</name>
<comment type="caution">
    <text evidence="1">The sequence shown here is derived from an EMBL/GenBank/DDBJ whole genome shotgun (WGS) entry which is preliminary data.</text>
</comment>
<dbReference type="AlphaFoldDB" id="A0AAV1QM34"/>
<keyword evidence="2" id="KW-1185">Reference proteome</keyword>
<dbReference type="EMBL" id="CAWUPB010000026">
    <property type="protein sequence ID" value="CAK7322546.1"/>
    <property type="molecule type" value="Genomic_DNA"/>
</dbReference>
<evidence type="ECO:0000313" key="2">
    <source>
        <dbReference type="Proteomes" id="UP001314170"/>
    </source>
</evidence>
<organism evidence="1 2">
    <name type="scientific">Dovyalis caffra</name>
    <dbReference type="NCBI Taxonomy" id="77055"/>
    <lineage>
        <taxon>Eukaryota</taxon>
        <taxon>Viridiplantae</taxon>
        <taxon>Streptophyta</taxon>
        <taxon>Embryophyta</taxon>
        <taxon>Tracheophyta</taxon>
        <taxon>Spermatophyta</taxon>
        <taxon>Magnoliopsida</taxon>
        <taxon>eudicotyledons</taxon>
        <taxon>Gunneridae</taxon>
        <taxon>Pentapetalae</taxon>
        <taxon>rosids</taxon>
        <taxon>fabids</taxon>
        <taxon>Malpighiales</taxon>
        <taxon>Salicaceae</taxon>
        <taxon>Flacourtieae</taxon>
        <taxon>Dovyalis</taxon>
    </lineage>
</organism>
<gene>
    <name evidence="1" type="ORF">DCAF_LOCUS156</name>
</gene>